<reference evidence="2 3" key="1">
    <citation type="submission" date="2024-01" db="EMBL/GenBank/DDBJ databases">
        <authorList>
            <person name="Allen C."/>
            <person name="Tagirdzhanova G."/>
        </authorList>
    </citation>
    <scope>NUCLEOTIDE SEQUENCE [LARGE SCALE GENOMIC DNA]</scope>
</reference>
<evidence type="ECO:0000313" key="2">
    <source>
        <dbReference type="EMBL" id="CAK7211654.1"/>
    </source>
</evidence>
<feature type="compositionally biased region" description="Low complexity" evidence="1">
    <location>
        <begin position="503"/>
        <end position="515"/>
    </location>
</feature>
<feature type="region of interest" description="Disordered" evidence="1">
    <location>
        <begin position="155"/>
        <end position="238"/>
    </location>
</feature>
<feature type="region of interest" description="Disordered" evidence="1">
    <location>
        <begin position="484"/>
        <end position="518"/>
    </location>
</feature>
<dbReference type="PANTHER" id="PTHR42048">
    <property type="entry name" value="ARS-BINDING PROTEIN 2"/>
    <property type="match status" value="1"/>
</dbReference>
<dbReference type="Proteomes" id="UP001642482">
    <property type="component" value="Unassembled WGS sequence"/>
</dbReference>
<sequence length="858" mass="93594">MLPERNVTAATIENAYVSFILACNPAVAPTTDTTALREAFRTPPRSDGKSFSIFTLYQLICQLEDREIKTWAELALKLGVEPPDQDKGQSSQKIQQYAVRLKRWMHSMHVNAFFDYLMDRPHPYWTNIPTSPYPVSEHLRDGVAAKDDMALRALIPEIKPRRGRRRPDEEDQDFVSGRSPPQRPRLDEYVDDLSASAARWSAHPDGSGEFGFPGHGSDMTGVVQSHLQTPPPAWSSGLDGINTPLSAYPQSAITPSTRMNYWADEPKSAITPSSAHSSRRPGRRHGAKVVSSAWRSSGAGGSGKTRGRPPINRNGNHHTQPSATSQDATYTPASTVGHTTPTYPPVTSEYPPHMEPTTSASLSSMQIPELTSMPTLTGVGTTTGLPTPVPMLTMPDNMSPPSTTQPRASRPNNLSLQVPQRQGAEVRLASPPMTNLANSMSSSTLAMHPQSIPTTCASEEAPILLSKYDPAALDIPLSMDFTPDQRGHHSQTPSLVDTHSPATGTNLGTGTTGATSVTPEIAPNVTVDMNFESTRKPGEGRNVQKPSQRPQSMYSMQFGNGKPGNRTNVDEIEAYFMTEVFAATWYDEEDRRIPPCSVEEAAVLVDVVIEDLIKGASTNEAFLINLAALAGGKILMSTTDTRIKRIETTAEYTKYDFSWELRFGDIVGQFSIIEVVEHSRWKNMTTDVKASVARAVGLKTMAEERAEMPLPPKSTDPFHGVAATLDGGRIRFPMQGGSLNGGGRYGAPLQAFVPSVTPGSQNYTPNGTPYINFGTPAGTHSSIPGGSATSAGTRRDTTPTGSATSAHDENKELAAMWEKKYRHLLHLLYKRDRQLDRTRYAVLDGLKKTYEHDDTRDV</sequence>
<feature type="region of interest" description="Disordered" evidence="1">
    <location>
        <begin position="532"/>
        <end position="564"/>
    </location>
</feature>
<feature type="region of interest" description="Disordered" evidence="1">
    <location>
        <begin position="776"/>
        <end position="809"/>
    </location>
</feature>
<evidence type="ECO:0000313" key="3">
    <source>
        <dbReference type="Proteomes" id="UP001642482"/>
    </source>
</evidence>
<name>A0ABP0AWM0_9PEZI</name>
<feature type="compositionally biased region" description="Polar residues" evidence="1">
    <location>
        <begin position="313"/>
        <end position="341"/>
    </location>
</feature>
<organism evidence="2 3">
    <name type="scientific">Sporothrix eucalyptigena</name>
    <dbReference type="NCBI Taxonomy" id="1812306"/>
    <lineage>
        <taxon>Eukaryota</taxon>
        <taxon>Fungi</taxon>
        <taxon>Dikarya</taxon>
        <taxon>Ascomycota</taxon>
        <taxon>Pezizomycotina</taxon>
        <taxon>Sordariomycetes</taxon>
        <taxon>Sordariomycetidae</taxon>
        <taxon>Ophiostomatales</taxon>
        <taxon>Ophiostomataceae</taxon>
        <taxon>Sporothrix</taxon>
    </lineage>
</organism>
<feature type="region of interest" description="Disordered" evidence="1">
    <location>
        <begin position="268"/>
        <end position="359"/>
    </location>
</feature>
<proteinExistence type="predicted"/>
<feature type="compositionally biased region" description="Polar residues" evidence="1">
    <location>
        <begin position="399"/>
        <end position="420"/>
    </location>
</feature>
<feature type="compositionally biased region" description="Polar residues" evidence="1">
    <location>
        <begin position="778"/>
        <end position="805"/>
    </location>
</feature>
<feature type="compositionally biased region" description="Polar residues" evidence="1">
    <location>
        <begin position="544"/>
        <end position="558"/>
    </location>
</feature>
<comment type="caution">
    <text evidence="2">The sequence shown here is derived from an EMBL/GenBank/DDBJ whole genome shotgun (WGS) entry which is preliminary data.</text>
</comment>
<dbReference type="Pfam" id="PF09441">
    <property type="entry name" value="Abp2"/>
    <property type="match status" value="1"/>
</dbReference>
<accession>A0ABP0AWM0</accession>
<feature type="compositionally biased region" description="Polar residues" evidence="1">
    <location>
        <begin position="490"/>
        <end position="502"/>
    </location>
</feature>
<feature type="compositionally biased region" description="Basic residues" evidence="1">
    <location>
        <begin position="277"/>
        <end position="287"/>
    </location>
</feature>
<protein>
    <recommendedName>
        <fullName evidence="4">Ars-binding protein</fullName>
    </recommendedName>
</protein>
<keyword evidence="3" id="KW-1185">Reference proteome</keyword>
<dbReference type="InterPro" id="IPR018562">
    <property type="entry name" value="ARS-binding_2"/>
</dbReference>
<feature type="compositionally biased region" description="Polar residues" evidence="1">
    <location>
        <begin position="432"/>
        <end position="449"/>
    </location>
</feature>
<dbReference type="PANTHER" id="PTHR42048:SF1">
    <property type="entry name" value="ARS-BINDING PROTEIN 2"/>
    <property type="match status" value="1"/>
</dbReference>
<evidence type="ECO:0000256" key="1">
    <source>
        <dbReference type="SAM" id="MobiDB-lite"/>
    </source>
</evidence>
<gene>
    <name evidence="2" type="ORF">SEUCBS140593_001244</name>
</gene>
<feature type="region of interest" description="Disordered" evidence="1">
    <location>
        <begin position="396"/>
        <end position="449"/>
    </location>
</feature>
<evidence type="ECO:0008006" key="4">
    <source>
        <dbReference type="Google" id="ProtNLM"/>
    </source>
</evidence>
<dbReference type="EMBL" id="CAWUHD010000007">
    <property type="protein sequence ID" value="CAK7211654.1"/>
    <property type="molecule type" value="Genomic_DNA"/>
</dbReference>